<dbReference type="AlphaFoldDB" id="A0A1G2LCT2"/>
<evidence type="ECO:0000313" key="3">
    <source>
        <dbReference type="Proteomes" id="UP000176705"/>
    </source>
</evidence>
<evidence type="ECO:0008006" key="4">
    <source>
        <dbReference type="Google" id="ProtNLM"/>
    </source>
</evidence>
<dbReference type="PIRSF" id="PIRSF004681">
    <property type="entry name" value="UCP004681"/>
    <property type="match status" value="1"/>
</dbReference>
<dbReference type="Gene3D" id="2.60.120.460">
    <property type="entry name" value="YjbQ-like"/>
    <property type="match status" value="1"/>
</dbReference>
<dbReference type="InterPro" id="IPR001602">
    <property type="entry name" value="UPF0047_YjbQ-like"/>
</dbReference>
<dbReference type="PANTHER" id="PTHR30615:SF8">
    <property type="entry name" value="UPF0047 PROTEIN C4A8.02C"/>
    <property type="match status" value="1"/>
</dbReference>
<dbReference type="STRING" id="1802280.A3B37_01995"/>
<comment type="similarity">
    <text evidence="1">Belongs to the UPF0047 family.</text>
</comment>
<dbReference type="PANTHER" id="PTHR30615">
    <property type="entry name" value="UNCHARACTERIZED PROTEIN YJBQ-RELATED"/>
    <property type="match status" value="1"/>
</dbReference>
<evidence type="ECO:0000313" key="2">
    <source>
        <dbReference type="EMBL" id="OHA09453.1"/>
    </source>
</evidence>
<accession>A0A1G2LCT2</accession>
<sequence length="133" mass="14337">MRTETLQIKTTKGREVVDITSQVNALLGERATTDGLCHVFLRHTTAAITTVHLDPALDVDLLGAYDVIIPSGLGKGHAHHAAHMPAHILASMIGSSLAIPVQEKKLALGDFQRVVLVELNGPRERTVLVTYNS</sequence>
<dbReference type="Proteomes" id="UP000176705">
    <property type="component" value="Unassembled WGS sequence"/>
</dbReference>
<evidence type="ECO:0000256" key="1">
    <source>
        <dbReference type="ARBA" id="ARBA00005534"/>
    </source>
</evidence>
<dbReference type="EMBL" id="MHQS01000002">
    <property type="protein sequence ID" value="OHA09453.1"/>
    <property type="molecule type" value="Genomic_DNA"/>
</dbReference>
<dbReference type="NCBIfam" id="TIGR00149">
    <property type="entry name" value="TIGR00149_YjbQ"/>
    <property type="match status" value="1"/>
</dbReference>
<gene>
    <name evidence="2" type="ORF">A3B37_01995</name>
</gene>
<name>A0A1G2LCT2_9BACT</name>
<dbReference type="Pfam" id="PF01894">
    <property type="entry name" value="YjbQ"/>
    <property type="match status" value="1"/>
</dbReference>
<comment type="caution">
    <text evidence="2">The sequence shown here is derived from an EMBL/GenBank/DDBJ whole genome shotgun (WGS) entry which is preliminary data.</text>
</comment>
<reference evidence="2 3" key="1">
    <citation type="journal article" date="2016" name="Nat. Commun.">
        <title>Thousands of microbial genomes shed light on interconnected biogeochemical processes in an aquifer system.</title>
        <authorList>
            <person name="Anantharaman K."/>
            <person name="Brown C.T."/>
            <person name="Hug L.A."/>
            <person name="Sharon I."/>
            <person name="Castelle C.J."/>
            <person name="Probst A.J."/>
            <person name="Thomas B.C."/>
            <person name="Singh A."/>
            <person name="Wilkins M.J."/>
            <person name="Karaoz U."/>
            <person name="Brodie E.L."/>
            <person name="Williams K.H."/>
            <person name="Hubbard S.S."/>
            <person name="Banfield J.F."/>
        </authorList>
    </citation>
    <scope>NUCLEOTIDE SEQUENCE [LARGE SCALE GENOMIC DNA]</scope>
</reference>
<dbReference type="InterPro" id="IPR035917">
    <property type="entry name" value="YjbQ-like_sf"/>
</dbReference>
<proteinExistence type="inferred from homology"/>
<organism evidence="2 3">
    <name type="scientific">Candidatus Sungbacteria bacterium RIFCSPLOWO2_01_FULL_59_16</name>
    <dbReference type="NCBI Taxonomy" id="1802280"/>
    <lineage>
        <taxon>Bacteria</taxon>
        <taxon>Candidatus Sungiibacteriota</taxon>
    </lineage>
</organism>
<dbReference type="SUPFAM" id="SSF111038">
    <property type="entry name" value="YjbQ-like"/>
    <property type="match status" value="1"/>
</dbReference>
<protein>
    <recommendedName>
        <fullName evidence="4">Secondary thiamine-phosphate synthase enzyme</fullName>
    </recommendedName>
</protein>